<gene>
    <name evidence="5" type="ORF">ACFQ04_01630</name>
</gene>
<dbReference type="RefSeq" id="WP_253647537.1">
    <property type="nucleotide sequence ID" value="NZ_BAAAMO010000002.1"/>
</dbReference>
<sequence>MELTTATVLVTGSNRGIGLALVRAFLDAGAARVYASSRSGAAPVDDERVVPLTLDVTDAASVENAARLADDVDIVVNNAGVTAMQSLLTGDLDAMQREMDTNFWGPLRVTRALAPTLARRGGGVVVTVASALSLITVAQAGSYSASKAAVWSASDGLRLELADQGTRVITAFLAATDTDMMAGADIPKNDPADVAAAILAAIRDGSDEVFVDDDSRAAKAGLSAPVDVRYPGLAQTRRARASDQGVQNGVV</sequence>
<dbReference type="Proteomes" id="UP001597068">
    <property type="component" value="Unassembled WGS sequence"/>
</dbReference>
<dbReference type="PANTHER" id="PTHR44169:SF6">
    <property type="entry name" value="NADPH-DEPENDENT 1-ACYLDIHYDROXYACETONE PHOSPHATE REDUCTASE"/>
    <property type="match status" value="1"/>
</dbReference>
<evidence type="ECO:0000259" key="4">
    <source>
        <dbReference type="SMART" id="SM00822"/>
    </source>
</evidence>
<protein>
    <submittedName>
        <fullName evidence="5">SDR family oxidoreductase</fullName>
    </submittedName>
</protein>
<dbReference type="EMBL" id="JBHTIL010000001">
    <property type="protein sequence ID" value="MFD0924427.1"/>
    <property type="molecule type" value="Genomic_DNA"/>
</dbReference>
<dbReference type="SUPFAM" id="SSF51735">
    <property type="entry name" value="NAD(P)-binding Rossmann-fold domains"/>
    <property type="match status" value="1"/>
</dbReference>
<evidence type="ECO:0000313" key="5">
    <source>
        <dbReference type="EMBL" id="MFD0924427.1"/>
    </source>
</evidence>
<dbReference type="InterPro" id="IPR002347">
    <property type="entry name" value="SDR_fam"/>
</dbReference>
<evidence type="ECO:0000313" key="6">
    <source>
        <dbReference type="Proteomes" id="UP001597068"/>
    </source>
</evidence>
<comment type="caution">
    <text evidence="5">The sequence shown here is derived from an EMBL/GenBank/DDBJ whole genome shotgun (WGS) entry which is preliminary data.</text>
</comment>
<dbReference type="SMART" id="SM00822">
    <property type="entry name" value="PKS_KR"/>
    <property type="match status" value="1"/>
</dbReference>
<dbReference type="NCBIfam" id="NF006119">
    <property type="entry name" value="PRK08264.1-5"/>
    <property type="match status" value="1"/>
</dbReference>
<organism evidence="5 6">
    <name type="scientific">Williamsia deligens</name>
    <dbReference type="NCBI Taxonomy" id="321325"/>
    <lineage>
        <taxon>Bacteria</taxon>
        <taxon>Bacillati</taxon>
        <taxon>Actinomycetota</taxon>
        <taxon>Actinomycetes</taxon>
        <taxon>Mycobacteriales</taxon>
        <taxon>Nocardiaceae</taxon>
        <taxon>Williamsia</taxon>
    </lineage>
</organism>
<keyword evidence="2" id="KW-0560">Oxidoreductase</keyword>
<dbReference type="InterPro" id="IPR036291">
    <property type="entry name" value="NAD(P)-bd_dom_sf"/>
</dbReference>
<comment type="similarity">
    <text evidence="1 3">Belongs to the short-chain dehydrogenases/reductases (SDR) family.</text>
</comment>
<dbReference type="PRINTS" id="PR00081">
    <property type="entry name" value="GDHRDH"/>
</dbReference>
<dbReference type="PANTHER" id="PTHR44169">
    <property type="entry name" value="NADPH-DEPENDENT 1-ACYLDIHYDROXYACETONE PHOSPHATE REDUCTASE"/>
    <property type="match status" value="1"/>
</dbReference>
<evidence type="ECO:0000256" key="1">
    <source>
        <dbReference type="ARBA" id="ARBA00006484"/>
    </source>
</evidence>
<evidence type="ECO:0000256" key="3">
    <source>
        <dbReference type="RuleBase" id="RU000363"/>
    </source>
</evidence>
<proteinExistence type="inferred from homology"/>
<accession>A0ABW3G2H2</accession>
<dbReference type="PRINTS" id="PR00080">
    <property type="entry name" value="SDRFAMILY"/>
</dbReference>
<dbReference type="Pfam" id="PF00106">
    <property type="entry name" value="adh_short"/>
    <property type="match status" value="1"/>
</dbReference>
<dbReference type="Gene3D" id="3.40.50.720">
    <property type="entry name" value="NAD(P)-binding Rossmann-like Domain"/>
    <property type="match status" value="1"/>
</dbReference>
<dbReference type="InterPro" id="IPR057326">
    <property type="entry name" value="KR_dom"/>
</dbReference>
<keyword evidence="6" id="KW-1185">Reference proteome</keyword>
<feature type="domain" description="Ketoreductase" evidence="4">
    <location>
        <begin position="6"/>
        <end position="184"/>
    </location>
</feature>
<name>A0ABW3G2H2_9NOCA</name>
<reference evidence="6" key="1">
    <citation type="journal article" date="2019" name="Int. J. Syst. Evol. Microbiol.">
        <title>The Global Catalogue of Microorganisms (GCM) 10K type strain sequencing project: providing services to taxonomists for standard genome sequencing and annotation.</title>
        <authorList>
            <consortium name="The Broad Institute Genomics Platform"/>
            <consortium name="The Broad Institute Genome Sequencing Center for Infectious Disease"/>
            <person name="Wu L."/>
            <person name="Ma J."/>
        </authorList>
    </citation>
    <scope>NUCLEOTIDE SEQUENCE [LARGE SCALE GENOMIC DNA]</scope>
    <source>
        <strain evidence="6">CCUG 50873</strain>
    </source>
</reference>
<evidence type="ECO:0000256" key="2">
    <source>
        <dbReference type="ARBA" id="ARBA00023002"/>
    </source>
</evidence>